<dbReference type="PANTHER" id="PTHR43547">
    <property type="entry name" value="TWO-COMPONENT HISTIDINE KINASE"/>
    <property type="match status" value="1"/>
</dbReference>
<dbReference type="InterPro" id="IPR005467">
    <property type="entry name" value="His_kinase_dom"/>
</dbReference>
<dbReference type="GO" id="GO:0000155">
    <property type="term" value="F:phosphorelay sensor kinase activity"/>
    <property type="evidence" value="ECO:0007669"/>
    <property type="project" value="InterPro"/>
</dbReference>
<evidence type="ECO:0000259" key="8">
    <source>
        <dbReference type="PROSITE" id="PS50109"/>
    </source>
</evidence>
<dbReference type="Proteomes" id="UP000054770">
    <property type="component" value="Unassembled WGS sequence"/>
</dbReference>
<dbReference type="InterPro" id="IPR001789">
    <property type="entry name" value="Sig_transdc_resp-reg_receiver"/>
</dbReference>
<dbReference type="EMBL" id="FCON02000112">
    <property type="protein sequence ID" value="SAL81993.1"/>
    <property type="molecule type" value="Genomic_DNA"/>
</dbReference>
<dbReference type="SMART" id="SM00387">
    <property type="entry name" value="HATPase_c"/>
    <property type="match status" value="2"/>
</dbReference>
<dbReference type="OrthoDB" id="9768069at2"/>
<feature type="domain" description="Histidine kinase" evidence="8">
    <location>
        <begin position="200"/>
        <end position="418"/>
    </location>
</feature>
<reference evidence="10" key="1">
    <citation type="submission" date="2016-01" db="EMBL/GenBank/DDBJ databases">
        <authorList>
            <person name="Peeters C."/>
        </authorList>
    </citation>
    <scope>NUCLEOTIDE SEQUENCE [LARGE SCALE GENOMIC DNA]</scope>
    <source>
        <strain evidence="10">LMG 22940</strain>
    </source>
</reference>
<dbReference type="AlphaFoldDB" id="A0A158KMN7"/>
<comment type="caution">
    <text evidence="10">The sequence shown here is derived from an EMBL/GenBank/DDBJ whole genome shotgun (WGS) entry which is preliminary data.</text>
</comment>
<dbReference type="InterPro" id="IPR036890">
    <property type="entry name" value="HATPase_C_sf"/>
</dbReference>
<evidence type="ECO:0000259" key="9">
    <source>
        <dbReference type="PROSITE" id="PS50110"/>
    </source>
</evidence>
<dbReference type="PROSITE" id="PS50109">
    <property type="entry name" value="HIS_KIN"/>
    <property type="match status" value="1"/>
</dbReference>
<keyword evidence="6 10" id="KW-0418">Kinase</keyword>
<dbReference type="InterPro" id="IPR011006">
    <property type="entry name" value="CheY-like_superfamily"/>
</dbReference>
<dbReference type="PRINTS" id="PR00344">
    <property type="entry name" value="BCTRLSENSOR"/>
</dbReference>
<evidence type="ECO:0000313" key="11">
    <source>
        <dbReference type="Proteomes" id="UP000054770"/>
    </source>
</evidence>
<comment type="catalytic activity">
    <reaction evidence="1">
        <text>ATP + protein L-histidine = ADP + protein N-phospho-L-histidine.</text>
        <dbReference type="EC" id="2.7.13.3"/>
    </reaction>
</comment>
<dbReference type="Gene3D" id="3.30.565.10">
    <property type="entry name" value="Histidine kinase-like ATPase, C-terminal domain"/>
    <property type="match status" value="2"/>
</dbReference>
<evidence type="ECO:0000256" key="2">
    <source>
        <dbReference type="ARBA" id="ARBA00004429"/>
    </source>
</evidence>
<dbReference type="Gene3D" id="3.40.50.2300">
    <property type="match status" value="1"/>
</dbReference>
<gene>
    <name evidence="10" type="ORF">AWB68_06341</name>
</gene>
<keyword evidence="4 7" id="KW-0597">Phosphoprotein</keyword>
<evidence type="ECO:0000256" key="5">
    <source>
        <dbReference type="ARBA" id="ARBA00022679"/>
    </source>
</evidence>
<dbReference type="InterPro" id="IPR003661">
    <property type="entry name" value="HisK_dim/P_dom"/>
</dbReference>
<feature type="domain" description="Response regulatory" evidence="9">
    <location>
        <begin position="438"/>
        <end position="554"/>
    </location>
</feature>
<dbReference type="CDD" id="cd00082">
    <property type="entry name" value="HisKA"/>
    <property type="match status" value="1"/>
</dbReference>
<dbReference type="SUPFAM" id="SSF47384">
    <property type="entry name" value="Homodimeric domain of signal transducing histidine kinase"/>
    <property type="match status" value="1"/>
</dbReference>
<dbReference type="PROSITE" id="PS50110">
    <property type="entry name" value="RESPONSE_REGULATORY"/>
    <property type="match status" value="1"/>
</dbReference>
<dbReference type="SMART" id="SM00388">
    <property type="entry name" value="HisKA"/>
    <property type="match status" value="1"/>
</dbReference>
<dbReference type="PANTHER" id="PTHR43547:SF2">
    <property type="entry name" value="HYBRID SIGNAL TRANSDUCTION HISTIDINE KINASE C"/>
    <property type="match status" value="1"/>
</dbReference>
<evidence type="ECO:0000256" key="4">
    <source>
        <dbReference type="ARBA" id="ARBA00022553"/>
    </source>
</evidence>
<evidence type="ECO:0000313" key="10">
    <source>
        <dbReference type="EMBL" id="SAL81993.1"/>
    </source>
</evidence>
<evidence type="ECO:0000256" key="1">
    <source>
        <dbReference type="ARBA" id="ARBA00000085"/>
    </source>
</evidence>
<keyword evidence="5" id="KW-0808">Transferase</keyword>
<dbReference type="Gene3D" id="1.10.287.130">
    <property type="match status" value="1"/>
</dbReference>
<sequence>MLHRILSTPIASNLSLVATRDRARQIGELFGLDDLQRTRFVTAVSEIARNAVQFAGGGTLTFLVGDSSEAGNLQCIVAEIADKGPGIAKLDQILSGVHPEGKPGIGLPGSRRMADGFSVSTALGKGTTVTLEMLLPRDKPRLTLDKLSVLVDQLTRRKAQTPVEELEQQNREMLLTLGELRRKQTELEEADVRKNEFLAMLAHELRNPLAAITLALEVAGRSRAEPDESAGTLALIGRQTAQLSRMVNDLLDVSRLTRGKVDLHSEVARIDELILGALEMTAAEVERRGHRVTTLYPKDVVLVRGDVARLKQVFSNILHNAARYTSESDEIVVRVEASEKEVIVEISDHGIGIEPAMIPRVFDLFAQASTAIGRQDAGLGIGLTVVKRLVHDHGGSVRVHSAGIGCGTTFVVGLPRVYELLPDEVADMTSTPRQHAQRILIVDDNRDAAEALEALLAMSGHQCEVAYDGRSALVAAEAFRPSVAVIDIGLPDMTGFEVARGLREMARGKPLFLVALSGYTTPDFRRSADEAGFDHYFAKPMSIDDLYARLAGLPET</sequence>
<feature type="modified residue" description="4-aspartylphosphate" evidence="7">
    <location>
        <position position="487"/>
    </location>
</feature>
<dbReference type="InterPro" id="IPR003594">
    <property type="entry name" value="HATPase_dom"/>
</dbReference>
<evidence type="ECO:0000256" key="6">
    <source>
        <dbReference type="ARBA" id="ARBA00022777"/>
    </source>
</evidence>
<dbReference type="SUPFAM" id="SSF52172">
    <property type="entry name" value="CheY-like"/>
    <property type="match status" value="1"/>
</dbReference>
<keyword evidence="11" id="KW-1185">Reference proteome</keyword>
<dbReference type="Pfam" id="PF00072">
    <property type="entry name" value="Response_reg"/>
    <property type="match status" value="1"/>
</dbReference>
<dbReference type="SUPFAM" id="SSF55874">
    <property type="entry name" value="ATPase domain of HSP90 chaperone/DNA topoisomerase II/histidine kinase"/>
    <property type="match status" value="2"/>
</dbReference>
<protein>
    <recommendedName>
        <fullName evidence="3">histidine kinase</fullName>
        <ecNumber evidence="3">2.7.13.3</ecNumber>
    </recommendedName>
</protein>
<name>A0A158KMN7_9BURK</name>
<dbReference type="FunFam" id="3.30.565.10:FF:000006">
    <property type="entry name" value="Sensor histidine kinase WalK"/>
    <property type="match status" value="1"/>
</dbReference>
<organism evidence="10 11">
    <name type="scientific">Caballeronia choica</name>
    <dbReference type="NCBI Taxonomy" id="326476"/>
    <lineage>
        <taxon>Bacteria</taxon>
        <taxon>Pseudomonadati</taxon>
        <taxon>Pseudomonadota</taxon>
        <taxon>Betaproteobacteria</taxon>
        <taxon>Burkholderiales</taxon>
        <taxon>Burkholderiaceae</taxon>
        <taxon>Caballeronia</taxon>
    </lineage>
</organism>
<proteinExistence type="predicted"/>
<accession>A0A158KMN7</accession>
<dbReference type="GO" id="GO:0005886">
    <property type="term" value="C:plasma membrane"/>
    <property type="evidence" value="ECO:0007669"/>
    <property type="project" value="UniProtKB-SubCell"/>
</dbReference>
<dbReference type="InterPro" id="IPR036097">
    <property type="entry name" value="HisK_dim/P_sf"/>
</dbReference>
<dbReference type="EC" id="2.7.13.3" evidence="3"/>
<evidence type="ECO:0000256" key="3">
    <source>
        <dbReference type="ARBA" id="ARBA00012438"/>
    </source>
</evidence>
<dbReference type="SMART" id="SM00448">
    <property type="entry name" value="REC"/>
    <property type="match status" value="1"/>
</dbReference>
<dbReference type="Pfam" id="PF00512">
    <property type="entry name" value="HisKA"/>
    <property type="match status" value="1"/>
</dbReference>
<dbReference type="InterPro" id="IPR004358">
    <property type="entry name" value="Sig_transdc_His_kin-like_C"/>
</dbReference>
<comment type="subcellular location">
    <subcellularLocation>
        <location evidence="2">Cell inner membrane</location>
        <topology evidence="2">Multi-pass membrane protein</topology>
    </subcellularLocation>
</comment>
<dbReference type="Pfam" id="PF13581">
    <property type="entry name" value="HATPase_c_2"/>
    <property type="match status" value="1"/>
</dbReference>
<dbReference type="Pfam" id="PF02518">
    <property type="entry name" value="HATPase_c"/>
    <property type="match status" value="1"/>
</dbReference>
<evidence type="ECO:0000256" key="7">
    <source>
        <dbReference type="PROSITE-ProRule" id="PRU00169"/>
    </source>
</evidence>
<dbReference type="RefSeq" id="WP_087648294.1">
    <property type="nucleotide sequence ID" value="NZ_FCON02000112.1"/>
</dbReference>